<sequence length="142" mass="15505">MWAKVGAVLASLLIVPPGAARVPAGEESFSTPSGNIQCLYYKTEGESPSLRCEIEEVSNTPPARPEDCELDWGNAFEIAAESRRGERICHGDTIAVPNPRVIAYGETWSRGGFTCLSSREDLRCRNERGAGFALSRARQDVF</sequence>
<comment type="caution">
    <text evidence="2">The sequence shown here is derived from an EMBL/GenBank/DDBJ whole genome shotgun (WGS) entry which is preliminary data.</text>
</comment>
<protein>
    <recommendedName>
        <fullName evidence="4">Ig-like domain-containing protein</fullName>
    </recommendedName>
</protein>
<accession>A0ABS5W6U3</accession>
<feature type="chain" id="PRO_5047016138" description="Ig-like domain-containing protein" evidence="1">
    <location>
        <begin position="21"/>
        <end position="142"/>
    </location>
</feature>
<dbReference type="Proteomes" id="UP000811255">
    <property type="component" value="Unassembled WGS sequence"/>
</dbReference>
<dbReference type="RefSeq" id="WP_214537097.1">
    <property type="nucleotide sequence ID" value="NZ_JAHFVK010000002.1"/>
</dbReference>
<keyword evidence="3" id="KW-1185">Reference proteome</keyword>
<reference evidence="2 3" key="1">
    <citation type="submission" date="2021-05" db="EMBL/GenBank/DDBJ databases">
        <title>Croceibacterium sp. LX-88 genome sequence.</title>
        <authorList>
            <person name="Luo X."/>
        </authorList>
    </citation>
    <scope>NUCLEOTIDE SEQUENCE [LARGE SCALE GENOMIC DNA]</scope>
    <source>
        <strain evidence="2 3">LX-88</strain>
    </source>
</reference>
<evidence type="ECO:0000313" key="3">
    <source>
        <dbReference type="Proteomes" id="UP000811255"/>
    </source>
</evidence>
<gene>
    <name evidence="2" type="ORF">KK137_13710</name>
</gene>
<evidence type="ECO:0000313" key="2">
    <source>
        <dbReference type="EMBL" id="MBT2135389.1"/>
    </source>
</evidence>
<evidence type="ECO:0000256" key="1">
    <source>
        <dbReference type="SAM" id="SignalP"/>
    </source>
</evidence>
<dbReference type="EMBL" id="JAHFVK010000002">
    <property type="protein sequence ID" value="MBT2135389.1"/>
    <property type="molecule type" value="Genomic_DNA"/>
</dbReference>
<name>A0ABS5W6U3_9SPHN</name>
<organism evidence="2 3">
    <name type="scientific">Croceibacterium selenioxidans</name>
    <dbReference type="NCBI Taxonomy" id="2838833"/>
    <lineage>
        <taxon>Bacteria</taxon>
        <taxon>Pseudomonadati</taxon>
        <taxon>Pseudomonadota</taxon>
        <taxon>Alphaproteobacteria</taxon>
        <taxon>Sphingomonadales</taxon>
        <taxon>Erythrobacteraceae</taxon>
        <taxon>Croceibacterium</taxon>
    </lineage>
</organism>
<proteinExistence type="predicted"/>
<evidence type="ECO:0008006" key="4">
    <source>
        <dbReference type="Google" id="ProtNLM"/>
    </source>
</evidence>
<keyword evidence="1" id="KW-0732">Signal</keyword>
<feature type="signal peptide" evidence="1">
    <location>
        <begin position="1"/>
        <end position="20"/>
    </location>
</feature>
<dbReference type="Pfam" id="PF20341">
    <property type="entry name" value="DUF6636"/>
    <property type="match status" value="1"/>
</dbReference>
<dbReference type="InterPro" id="IPR046576">
    <property type="entry name" value="DUF6636"/>
</dbReference>